<dbReference type="EMBL" id="SGPL01000988">
    <property type="protein sequence ID" value="THH05581.1"/>
    <property type="molecule type" value="Genomic_DNA"/>
</dbReference>
<dbReference type="PANTHER" id="PTHR31285">
    <property type="entry name" value="NICOTINAMIDE MONONUCLEOTIDE ADENYLYLTRANSFERASE"/>
    <property type="match status" value="1"/>
</dbReference>
<name>A0A4S4L3Y6_9AGAM</name>
<evidence type="ECO:0008006" key="3">
    <source>
        <dbReference type="Google" id="ProtNLM"/>
    </source>
</evidence>
<dbReference type="SUPFAM" id="SSF52374">
    <property type="entry name" value="Nucleotidylyl transferase"/>
    <property type="match status" value="1"/>
</dbReference>
<evidence type="ECO:0000313" key="2">
    <source>
        <dbReference type="Proteomes" id="UP000310158"/>
    </source>
</evidence>
<accession>A0A4S4L3Y6</accession>
<comment type="caution">
    <text evidence="1">The sequence shown here is derived from an EMBL/GenBank/DDBJ whole genome shotgun (WGS) entry which is preliminary data.</text>
</comment>
<dbReference type="GO" id="GO:0000309">
    <property type="term" value="F:nicotinamide-nucleotide adenylyltransferase activity"/>
    <property type="evidence" value="ECO:0007669"/>
    <property type="project" value="TreeGrafter"/>
</dbReference>
<dbReference type="Proteomes" id="UP000310158">
    <property type="component" value="Unassembled WGS sequence"/>
</dbReference>
<dbReference type="InterPro" id="IPR014729">
    <property type="entry name" value="Rossmann-like_a/b/a_fold"/>
</dbReference>
<reference evidence="1 2" key="1">
    <citation type="submission" date="2019-02" db="EMBL/GenBank/DDBJ databases">
        <title>Genome sequencing of the rare red list fungi Bondarzewia mesenterica.</title>
        <authorList>
            <person name="Buettner E."/>
            <person name="Kellner H."/>
        </authorList>
    </citation>
    <scope>NUCLEOTIDE SEQUENCE [LARGE SCALE GENOMIC DNA]</scope>
    <source>
        <strain evidence="1 2">DSM 108281</strain>
    </source>
</reference>
<organism evidence="1 2">
    <name type="scientific">Bondarzewia mesenterica</name>
    <dbReference type="NCBI Taxonomy" id="1095465"/>
    <lineage>
        <taxon>Eukaryota</taxon>
        <taxon>Fungi</taxon>
        <taxon>Dikarya</taxon>
        <taxon>Basidiomycota</taxon>
        <taxon>Agaricomycotina</taxon>
        <taxon>Agaricomycetes</taxon>
        <taxon>Russulales</taxon>
        <taxon>Bondarzewiaceae</taxon>
        <taxon>Bondarzewia</taxon>
    </lineage>
</organism>
<dbReference type="Gene3D" id="3.40.50.620">
    <property type="entry name" value="HUPs"/>
    <property type="match status" value="1"/>
</dbReference>
<dbReference type="GO" id="GO:0005634">
    <property type="term" value="C:nucleus"/>
    <property type="evidence" value="ECO:0007669"/>
    <property type="project" value="TreeGrafter"/>
</dbReference>
<dbReference type="GO" id="GO:0005737">
    <property type="term" value="C:cytoplasm"/>
    <property type="evidence" value="ECO:0007669"/>
    <property type="project" value="TreeGrafter"/>
</dbReference>
<gene>
    <name evidence="1" type="ORF">EW146_g9865</name>
</gene>
<sequence>MSSKTYKACLEHIQEGSSQVELIYKPYPSWPLQPEFLASPSYLRISVLDSSFNPPTLAHLALSSLKPHDTKEGDYDARLLLLSVRNADKQLEPSDATHIQRMEMMTLLTHDILHANTAVAILDEPTFVGKSAALLSFLHVSSVYTDRTYVLQGFDTLERLLSPRYYGSAELMSQALRKFLSVDGDNSRVVCARRTMLRKNGADAEKEQRITDSVRGFVEEGRIVLMNIDEDARKMSSTEVRAKISRGDESWRSMVTERIAEYIVAHSLYLTPV</sequence>
<proteinExistence type="predicted"/>
<dbReference type="OrthoDB" id="5591297at2759"/>
<dbReference type="GO" id="GO:0016887">
    <property type="term" value="F:ATP hydrolysis activity"/>
    <property type="evidence" value="ECO:0007669"/>
    <property type="project" value="TreeGrafter"/>
</dbReference>
<dbReference type="PANTHER" id="PTHR31285:SF0">
    <property type="entry name" value="NICOTINAMIDE MONONUCLEOTIDE ADENYLYLTRANSFERASE"/>
    <property type="match status" value="1"/>
</dbReference>
<protein>
    <recommendedName>
        <fullName evidence="3">Nicotinamide-nucleotide adenylyltransferase</fullName>
    </recommendedName>
</protein>
<evidence type="ECO:0000313" key="1">
    <source>
        <dbReference type="EMBL" id="THH05581.1"/>
    </source>
</evidence>
<dbReference type="AlphaFoldDB" id="A0A4S4L3Y6"/>
<keyword evidence="2" id="KW-1185">Reference proteome</keyword>